<name>A0AAU8NIA4_9BACL</name>
<dbReference type="Gene3D" id="3.40.190.10">
    <property type="entry name" value="Periplasmic binding protein-like II"/>
    <property type="match status" value="1"/>
</dbReference>
<dbReference type="InterPro" id="IPR050490">
    <property type="entry name" value="Bact_solute-bd_prot1"/>
</dbReference>
<dbReference type="RefSeq" id="WP_342552021.1">
    <property type="nucleotide sequence ID" value="NZ_CP159992.1"/>
</dbReference>
<feature type="signal peptide" evidence="6">
    <location>
        <begin position="1"/>
        <end position="25"/>
    </location>
</feature>
<proteinExistence type="inferred from homology"/>
<dbReference type="InterPro" id="IPR006059">
    <property type="entry name" value="SBP"/>
</dbReference>
<evidence type="ECO:0000256" key="1">
    <source>
        <dbReference type="ARBA" id="ARBA00004196"/>
    </source>
</evidence>
<dbReference type="SUPFAM" id="SSF53850">
    <property type="entry name" value="Periplasmic binding protein-like II"/>
    <property type="match status" value="1"/>
</dbReference>
<accession>A0AAU8NIA4</accession>
<evidence type="ECO:0000256" key="2">
    <source>
        <dbReference type="ARBA" id="ARBA00008520"/>
    </source>
</evidence>
<feature type="region of interest" description="Disordered" evidence="5">
    <location>
        <begin position="274"/>
        <end position="293"/>
    </location>
</feature>
<dbReference type="Pfam" id="PF01547">
    <property type="entry name" value="SBP_bac_1"/>
    <property type="match status" value="1"/>
</dbReference>
<evidence type="ECO:0000256" key="3">
    <source>
        <dbReference type="ARBA" id="ARBA00022448"/>
    </source>
</evidence>
<organism evidence="7">
    <name type="scientific">Paenibacillus sp. AN1007</name>
    <dbReference type="NCBI Taxonomy" id="3151385"/>
    <lineage>
        <taxon>Bacteria</taxon>
        <taxon>Bacillati</taxon>
        <taxon>Bacillota</taxon>
        <taxon>Bacilli</taxon>
        <taxon>Bacillales</taxon>
        <taxon>Paenibacillaceae</taxon>
        <taxon>Paenibacillus</taxon>
    </lineage>
</organism>
<dbReference type="EMBL" id="CP159992">
    <property type="protein sequence ID" value="XCP96323.1"/>
    <property type="molecule type" value="Genomic_DNA"/>
</dbReference>
<evidence type="ECO:0000256" key="6">
    <source>
        <dbReference type="SAM" id="SignalP"/>
    </source>
</evidence>
<comment type="subcellular location">
    <subcellularLocation>
        <location evidence="1">Cell envelope</location>
    </subcellularLocation>
</comment>
<feature type="chain" id="PRO_5043325143" evidence="6">
    <location>
        <begin position="26"/>
        <end position="486"/>
    </location>
</feature>
<dbReference type="PROSITE" id="PS51257">
    <property type="entry name" value="PROKAR_LIPOPROTEIN"/>
    <property type="match status" value="1"/>
</dbReference>
<dbReference type="AlphaFoldDB" id="A0AAU8NIA4"/>
<sequence length="486" mass="54750">MKNRLWGKRMLAIMATATLALPLIAGCTASENKDNEQRVLRVATPWGGQDDSYFRQQFTDAFELTHGNVTIEIVPAVDQGSMYGYGNSEEQQEVPDTLESLKKIMTGDNPVDVIVADTSTIKSLIQENMVKQLDPLMQEDKFDTSDIVPSVLEGIKDLGDQNIYALTPTFSSSALFYNKGMFEKAGVEPPTDNMTWDDIFNLATRLTKGEGKDHVFGLSFSTHNGGSPYYSMQQYYNSLQLKVFDDKAEKMTVDSPQWEKVWSTVSKLAIDKVIPKGDEPQDQDQNSNGRYNPMQGDLFLSGKTAMAIGDYYYINQLIDANKNADKMKDFTKVDWDVVTPPVHPEAPEIGGNIYLSSLMAINSSAQNPDDAWELIKYMNSEDWAKIKARSSYELVSRKSYIKPKDGLDYNVQAFYTLKPVPPTNTNLDKMYQKMPGLWQVSDKGMEYFNQVLENKKTPKEALGEWAAKGNEMLAKLKKDPKTTFQQ</sequence>
<dbReference type="GO" id="GO:0030313">
    <property type="term" value="C:cell envelope"/>
    <property type="evidence" value="ECO:0007669"/>
    <property type="project" value="UniProtKB-SubCell"/>
</dbReference>
<dbReference type="PANTHER" id="PTHR43649:SF31">
    <property type="entry name" value="SN-GLYCEROL-3-PHOSPHATE-BINDING PERIPLASMIC PROTEIN UGPB"/>
    <property type="match status" value="1"/>
</dbReference>
<evidence type="ECO:0000313" key="7">
    <source>
        <dbReference type="EMBL" id="XCP96323.1"/>
    </source>
</evidence>
<protein>
    <submittedName>
        <fullName evidence="7">Extracellular solute-binding protein</fullName>
    </submittedName>
</protein>
<evidence type="ECO:0000256" key="5">
    <source>
        <dbReference type="SAM" id="MobiDB-lite"/>
    </source>
</evidence>
<keyword evidence="4 6" id="KW-0732">Signal</keyword>
<comment type="similarity">
    <text evidence="2">Belongs to the bacterial solute-binding protein 1 family.</text>
</comment>
<keyword evidence="3" id="KW-0813">Transport</keyword>
<dbReference type="PANTHER" id="PTHR43649">
    <property type="entry name" value="ARABINOSE-BINDING PROTEIN-RELATED"/>
    <property type="match status" value="1"/>
</dbReference>
<gene>
    <name evidence="7" type="ORF">ABXS70_06335</name>
</gene>
<reference evidence="7" key="1">
    <citation type="submission" date="2024-05" db="EMBL/GenBank/DDBJ databases">
        <title>Draft genome assemblies of 36 bacteria isolated from hibernating arctic ground squirrels.</title>
        <authorList>
            <person name="McKee H."/>
            <person name="Mullen L."/>
            <person name="Drown D.M."/>
            <person name="Duddleston K.N."/>
        </authorList>
    </citation>
    <scope>NUCLEOTIDE SEQUENCE</scope>
    <source>
        <strain evidence="7">AN1007</strain>
    </source>
</reference>
<evidence type="ECO:0000256" key="4">
    <source>
        <dbReference type="ARBA" id="ARBA00022729"/>
    </source>
</evidence>